<feature type="transmembrane region" description="Helical" evidence="5">
    <location>
        <begin position="573"/>
        <end position="591"/>
    </location>
</feature>
<keyword evidence="2 5" id="KW-0812">Transmembrane</keyword>
<evidence type="ECO:0000256" key="3">
    <source>
        <dbReference type="ARBA" id="ARBA00022989"/>
    </source>
</evidence>
<evidence type="ECO:0000259" key="6">
    <source>
        <dbReference type="Pfam" id="PF00520"/>
    </source>
</evidence>
<evidence type="ECO:0000259" key="7">
    <source>
        <dbReference type="Pfam" id="PF25508"/>
    </source>
</evidence>
<feature type="domain" description="Ion transport" evidence="6">
    <location>
        <begin position="440"/>
        <end position="723"/>
    </location>
</feature>
<dbReference type="Proteomes" id="UP000663879">
    <property type="component" value="Unassembled WGS sequence"/>
</dbReference>
<keyword evidence="4 5" id="KW-0472">Membrane</keyword>
<feature type="transmembrane region" description="Helical" evidence="5">
    <location>
        <begin position="690"/>
        <end position="712"/>
    </location>
</feature>
<evidence type="ECO:0000256" key="5">
    <source>
        <dbReference type="SAM" id="Phobius"/>
    </source>
</evidence>
<protein>
    <submittedName>
        <fullName evidence="8">Uncharacterized protein</fullName>
    </submittedName>
</protein>
<dbReference type="Pfam" id="PF00520">
    <property type="entry name" value="Ion_trans"/>
    <property type="match status" value="1"/>
</dbReference>
<evidence type="ECO:0000313" key="8">
    <source>
        <dbReference type="EMBL" id="CAF0775663.1"/>
    </source>
</evidence>
<feature type="transmembrane region" description="Helical" evidence="5">
    <location>
        <begin position="478"/>
        <end position="497"/>
    </location>
</feature>
<comment type="subcellular location">
    <subcellularLocation>
        <location evidence="1">Membrane</location>
        <topology evidence="1">Multi-pass membrane protein</topology>
    </subcellularLocation>
</comment>
<accession>A0A813R421</accession>
<dbReference type="AlphaFoldDB" id="A0A813R421"/>
<sequence length="876" mass="102846">MDYRNKLFTLKTQLKLNHINEVNPDLEAVAEERESKSHLPLLDILKRQIAESTNHFGVFKSEALPEAQKRLNPAIQSNILKSYNNVRQNSLVNPNSQPKAQQQKEVKLRDFEILEKICNLELESIEIQYLKKLYMLHPKNKSCLLYRIQKKQDSNFDGTNYTDTMQSIFYDVYMLPCLIKRYDSNDKLKHTSQEPYDELFIWSLLLYSGNESDLDLARHFWSKSKYPVACCLVGIIAFKTLLGENFVPDDLKDSMQSTIKEFENMIIGVLTRCYESNDMISQDLLILEIEIFHNHTVLELAIRSKSYDIACLSTFQELLTDVWFDKINPCLPNWQIAFPYIFIPCLFLPISFFRSDIVELINLTELDEKSSKLSIRNSIHPTKSKVYEKNSYLPDEFLNLHENIPNKELSYRQINIKLSGLDRIYSYFNAPIVKFLNHLIFYVLFLFLFSGFLLFDYYPDKEVVSTVIRITVYNKTDFIKVTATELVVIICVFIYLTDEIRELIIKKTSDNKIITKIKSFYLDNKWNIFDFFVYFIFFVAFGIRFSPIFGNVFFIGIENCYEVSRVLYCIDLILWYTKVFQLVSCVPFWGPKIIIIKEMVKNLIVYVMLILVFLLPFSVAVESVLNKTQEFSVGVFSSAINRGFWVMFGELLDILDEFSQFQCKETIDQVNSLNETSSITKVCNRTLSSFFLYVGFAFYTVACNLLLFNMIIATFTSTVEDININSNKYFKFIRFAGIKEFSEKMVIPPPFVVIEYIYVLLTYIRGFFTGNYPVKSEIFRIENSDESAKNIYIKFETSNRDKYYDENYKMIKKNNKDEISEIDEMNSFVSNQRVIETFNKLEESFNMFKTWVIDHQNEKYAQINSKLDVLLSKLSN</sequence>
<comment type="caution">
    <text evidence="8">The sequence shown here is derived from an EMBL/GenBank/DDBJ whole genome shotgun (WGS) entry which is preliminary data.</text>
</comment>
<reference evidence="8" key="1">
    <citation type="submission" date="2021-02" db="EMBL/GenBank/DDBJ databases">
        <authorList>
            <person name="Nowell W R."/>
        </authorList>
    </citation>
    <scope>NUCLEOTIDE SEQUENCE</scope>
    <source>
        <strain evidence="8">Ploen Becks lab</strain>
    </source>
</reference>
<keyword evidence="9" id="KW-1185">Reference proteome</keyword>
<feature type="domain" description="TRPM-like" evidence="7">
    <location>
        <begin position="183"/>
        <end position="305"/>
    </location>
</feature>
<evidence type="ECO:0000313" key="9">
    <source>
        <dbReference type="Proteomes" id="UP000663879"/>
    </source>
</evidence>
<organism evidence="8 9">
    <name type="scientific">Brachionus calyciflorus</name>
    <dbReference type="NCBI Taxonomy" id="104777"/>
    <lineage>
        <taxon>Eukaryota</taxon>
        <taxon>Metazoa</taxon>
        <taxon>Spiralia</taxon>
        <taxon>Gnathifera</taxon>
        <taxon>Rotifera</taxon>
        <taxon>Eurotatoria</taxon>
        <taxon>Monogononta</taxon>
        <taxon>Pseudotrocha</taxon>
        <taxon>Ploima</taxon>
        <taxon>Brachionidae</taxon>
        <taxon>Brachionus</taxon>
    </lineage>
</organism>
<evidence type="ECO:0000256" key="2">
    <source>
        <dbReference type="ARBA" id="ARBA00022692"/>
    </source>
</evidence>
<name>A0A813R421_9BILA</name>
<dbReference type="GO" id="GO:0030001">
    <property type="term" value="P:metal ion transport"/>
    <property type="evidence" value="ECO:0007669"/>
    <property type="project" value="TreeGrafter"/>
</dbReference>
<dbReference type="OrthoDB" id="9994106at2759"/>
<dbReference type="EMBL" id="CAJNOC010000551">
    <property type="protein sequence ID" value="CAF0775663.1"/>
    <property type="molecule type" value="Genomic_DNA"/>
</dbReference>
<feature type="transmembrane region" description="Helical" evidence="5">
    <location>
        <begin position="439"/>
        <end position="458"/>
    </location>
</feature>
<dbReference type="PANTHER" id="PTHR13800">
    <property type="entry name" value="TRANSIENT RECEPTOR POTENTIAL CATION CHANNEL, SUBFAMILY M, MEMBER 6"/>
    <property type="match status" value="1"/>
</dbReference>
<evidence type="ECO:0000256" key="4">
    <source>
        <dbReference type="ARBA" id="ARBA00023136"/>
    </source>
</evidence>
<dbReference type="GO" id="GO:0005261">
    <property type="term" value="F:monoatomic cation channel activity"/>
    <property type="evidence" value="ECO:0007669"/>
    <property type="project" value="TreeGrafter"/>
</dbReference>
<feature type="transmembrane region" description="Helical" evidence="5">
    <location>
        <begin position="531"/>
        <end position="553"/>
    </location>
</feature>
<dbReference type="InterPro" id="IPR005821">
    <property type="entry name" value="Ion_trans_dom"/>
</dbReference>
<dbReference type="Pfam" id="PF25508">
    <property type="entry name" value="TRPM2"/>
    <property type="match status" value="1"/>
</dbReference>
<proteinExistence type="predicted"/>
<dbReference type="PANTHER" id="PTHR13800:SF1">
    <property type="entry name" value="TRANSIENT RECEPTOR POTENTIAL CATION CHANNEL TRPM"/>
    <property type="match status" value="1"/>
</dbReference>
<keyword evidence="3 5" id="KW-1133">Transmembrane helix</keyword>
<evidence type="ECO:0000256" key="1">
    <source>
        <dbReference type="ARBA" id="ARBA00004141"/>
    </source>
</evidence>
<dbReference type="GO" id="GO:0005886">
    <property type="term" value="C:plasma membrane"/>
    <property type="evidence" value="ECO:0007669"/>
    <property type="project" value="TreeGrafter"/>
</dbReference>
<feature type="transmembrane region" description="Helical" evidence="5">
    <location>
        <begin position="603"/>
        <end position="621"/>
    </location>
</feature>
<dbReference type="InterPro" id="IPR057366">
    <property type="entry name" value="TRPM-like"/>
</dbReference>
<dbReference type="InterPro" id="IPR050927">
    <property type="entry name" value="TRPM"/>
</dbReference>
<gene>
    <name evidence="8" type="ORF">OXX778_LOCUS5190</name>
</gene>